<reference evidence="1 2" key="1">
    <citation type="journal article" date="2012" name="J. Bacteriol.">
        <title>Draft Genome Sequence of Vibrio fischeri SR5, a Strain Isolated from the Light Organ of the Mediterranean Squid Sepiola robusta.</title>
        <authorList>
            <person name="Gyllborg M.C."/>
            <person name="Sahl J.W."/>
            <person name="Cronin D.C.III."/>
            <person name="Rasko D.A."/>
            <person name="Mandel M.J."/>
        </authorList>
    </citation>
    <scope>NUCLEOTIDE SEQUENCE [LARGE SCALE GENOMIC DNA]</scope>
    <source>
        <strain evidence="1 2">SR5</strain>
    </source>
</reference>
<name>A0AAV3EXQ1_ALIFS</name>
<sequence>MVLSPKEEVVKPNMGSIEKVIDISDKFFGFKVGKYCADYEQFWHQFGLIKSIGSFCNISNDNVTIVGNHPTSLVSTNTFLYRKNVGYFE</sequence>
<dbReference type="Proteomes" id="UP000004521">
    <property type="component" value="Chromosome I"/>
</dbReference>
<gene>
    <name evidence="1" type="ORF">VFSR5_0137</name>
</gene>
<dbReference type="EMBL" id="AHIH01000001">
    <property type="protein sequence ID" value="EHN71513.1"/>
    <property type="molecule type" value="Genomic_DNA"/>
</dbReference>
<protein>
    <submittedName>
        <fullName evidence="1">Chloramphenicol acetyltransferase</fullName>
    </submittedName>
</protein>
<accession>A0AAV3EXQ1</accession>
<dbReference type="AlphaFoldDB" id="A0AAV3EXQ1"/>
<organism evidence="1 2">
    <name type="scientific">Aliivibrio fischeri SR5</name>
    <dbReference type="NCBI Taxonomy" id="1088719"/>
    <lineage>
        <taxon>Bacteria</taxon>
        <taxon>Pseudomonadati</taxon>
        <taxon>Pseudomonadota</taxon>
        <taxon>Gammaproteobacteria</taxon>
        <taxon>Vibrionales</taxon>
        <taxon>Vibrionaceae</taxon>
        <taxon>Aliivibrio</taxon>
    </lineage>
</organism>
<comment type="caution">
    <text evidence="1">The sequence shown here is derived from an EMBL/GenBank/DDBJ whole genome shotgun (WGS) entry which is preliminary data.</text>
</comment>
<evidence type="ECO:0000313" key="2">
    <source>
        <dbReference type="Proteomes" id="UP000004521"/>
    </source>
</evidence>
<proteinExistence type="predicted"/>
<evidence type="ECO:0000313" key="1">
    <source>
        <dbReference type="EMBL" id="EHN71513.1"/>
    </source>
</evidence>